<dbReference type="EMBL" id="OU893336">
    <property type="protein sequence ID" value="CAG9793250.1"/>
    <property type="molecule type" value="Genomic_DNA"/>
</dbReference>
<sequence length="143" mass="16345">MPHYLSYGADFQGSSSLSALLRPHCRGSGLPYGCLRRMGRDPPRWPNADWRVLTTANAAGTNITLSKVIPLINCLIRQIDDMVEHTSFLFIRAMGLRQVQLQKRFCEIEFIPIVAISISLDPRFKNLHFRNAEACAITWTQWR</sequence>
<dbReference type="OrthoDB" id="7352479at2759"/>
<accession>A0A9N9WIN9</accession>
<dbReference type="Proteomes" id="UP001153714">
    <property type="component" value="Chromosome 5"/>
</dbReference>
<keyword evidence="2" id="KW-1185">Reference proteome</keyword>
<evidence type="ECO:0000313" key="1">
    <source>
        <dbReference type="EMBL" id="CAG9793250.1"/>
    </source>
</evidence>
<reference evidence="1" key="2">
    <citation type="submission" date="2022-10" db="EMBL/GenBank/DDBJ databases">
        <authorList>
            <consortium name="ENA_rothamsted_submissions"/>
            <consortium name="culmorum"/>
            <person name="King R."/>
        </authorList>
    </citation>
    <scope>NUCLEOTIDE SEQUENCE</scope>
</reference>
<proteinExistence type="predicted"/>
<gene>
    <name evidence="1" type="ORF">DIATSA_LOCUS10710</name>
</gene>
<organism evidence="1 2">
    <name type="scientific">Diatraea saccharalis</name>
    <name type="common">sugarcane borer</name>
    <dbReference type="NCBI Taxonomy" id="40085"/>
    <lineage>
        <taxon>Eukaryota</taxon>
        <taxon>Metazoa</taxon>
        <taxon>Ecdysozoa</taxon>
        <taxon>Arthropoda</taxon>
        <taxon>Hexapoda</taxon>
        <taxon>Insecta</taxon>
        <taxon>Pterygota</taxon>
        <taxon>Neoptera</taxon>
        <taxon>Endopterygota</taxon>
        <taxon>Lepidoptera</taxon>
        <taxon>Glossata</taxon>
        <taxon>Ditrysia</taxon>
        <taxon>Pyraloidea</taxon>
        <taxon>Crambidae</taxon>
        <taxon>Crambinae</taxon>
        <taxon>Diatraea</taxon>
    </lineage>
</organism>
<reference evidence="1" key="1">
    <citation type="submission" date="2021-12" db="EMBL/GenBank/DDBJ databases">
        <authorList>
            <person name="King R."/>
        </authorList>
    </citation>
    <scope>NUCLEOTIDE SEQUENCE</scope>
</reference>
<name>A0A9N9WIN9_9NEOP</name>
<evidence type="ECO:0000313" key="2">
    <source>
        <dbReference type="Proteomes" id="UP001153714"/>
    </source>
</evidence>
<dbReference type="AlphaFoldDB" id="A0A9N9WIN9"/>
<protein>
    <submittedName>
        <fullName evidence="1">Uncharacterized protein</fullName>
    </submittedName>
</protein>